<dbReference type="EMBL" id="CP060131">
    <property type="protein sequence ID" value="QNG54470.1"/>
    <property type="molecule type" value="Genomic_DNA"/>
</dbReference>
<reference evidence="1 2" key="1">
    <citation type="submission" date="2020-08" db="EMBL/GenBank/DDBJ databases">
        <authorList>
            <person name="Mo P."/>
        </authorList>
    </citation>
    <scope>NUCLEOTIDE SEQUENCE [LARGE SCALE GENOMIC DNA]</scope>
    <source>
        <strain evidence="1 2">CGMCC 4.1532</strain>
    </source>
</reference>
<accession>A0A7G7MNV9</accession>
<dbReference type="RefSeq" id="WP_185721288.1">
    <property type="nucleotide sequence ID" value="NZ_BAAAWI010000001.1"/>
</dbReference>
<organism evidence="1 2">
    <name type="scientific">Pseudonocardia petroleophila</name>
    <dbReference type="NCBI Taxonomy" id="37331"/>
    <lineage>
        <taxon>Bacteria</taxon>
        <taxon>Bacillati</taxon>
        <taxon>Actinomycetota</taxon>
        <taxon>Actinomycetes</taxon>
        <taxon>Pseudonocardiales</taxon>
        <taxon>Pseudonocardiaceae</taxon>
        <taxon>Pseudonocardia</taxon>
    </lineage>
</organism>
<dbReference type="KEGG" id="ppel:H6H00_11620"/>
<evidence type="ECO:0000313" key="2">
    <source>
        <dbReference type="Proteomes" id="UP000515728"/>
    </source>
</evidence>
<name>A0A7G7MNV9_9PSEU</name>
<sequence length="194" mass="21389">MSEPIGHRIPVTPTGEHAAIDVAGQRAALAALSGPERGRRAETVRAVLDDPARFAPPVLYALATALFADGRHEEGAFWFYAAQVRTRFDVTRCADVTARGAAAILTEHHGPPINRWAFTDPERVRGLVERAVEWDRAAPHAYDHRWVNLHGTGAFLADGSALSRPREEWEALAEQTRAEYLRGLAEVLAQWPGR</sequence>
<keyword evidence="2" id="KW-1185">Reference proteome</keyword>
<dbReference type="Proteomes" id="UP000515728">
    <property type="component" value="Chromosome"/>
</dbReference>
<gene>
    <name evidence="1" type="ORF">H6H00_11620</name>
</gene>
<proteinExistence type="predicted"/>
<evidence type="ECO:0000313" key="1">
    <source>
        <dbReference type="EMBL" id="QNG54470.1"/>
    </source>
</evidence>
<protein>
    <submittedName>
        <fullName evidence="1">Uncharacterized protein</fullName>
    </submittedName>
</protein>
<dbReference type="AlphaFoldDB" id="A0A7G7MNV9"/>